<gene>
    <name evidence="1" type="ORF">HaLaN_11197</name>
</gene>
<reference evidence="1 2" key="1">
    <citation type="submission" date="2020-02" db="EMBL/GenBank/DDBJ databases">
        <title>Draft genome sequence of Haematococcus lacustris strain NIES-144.</title>
        <authorList>
            <person name="Morimoto D."/>
            <person name="Nakagawa S."/>
            <person name="Yoshida T."/>
            <person name="Sawayama S."/>
        </authorList>
    </citation>
    <scope>NUCLEOTIDE SEQUENCE [LARGE SCALE GENOMIC DNA]</scope>
    <source>
        <strain evidence="1 2">NIES-144</strain>
    </source>
</reference>
<dbReference type="AlphaFoldDB" id="A0A699Z795"/>
<organism evidence="1 2">
    <name type="scientific">Haematococcus lacustris</name>
    <name type="common">Green alga</name>
    <name type="synonym">Haematococcus pluvialis</name>
    <dbReference type="NCBI Taxonomy" id="44745"/>
    <lineage>
        <taxon>Eukaryota</taxon>
        <taxon>Viridiplantae</taxon>
        <taxon>Chlorophyta</taxon>
        <taxon>core chlorophytes</taxon>
        <taxon>Chlorophyceae</taxon>
        <taxon>CS clade</taxon>
        <taxon>Chlamydomonadales</taxon>
        <taxon>Haematococcaceae</taxon>
        <taxon>Haematococcus</taxon>
    </lineage>
</organism>
<dbReference type="Proteomes" id="UP000485058">
    <property type="component" value="Unassembled WGS sequence"/>
</dbReference>
<name>A0A699Z795_HAELA</name>
<comment type="caution">
    <text evidence="1">The sequence shown here is derived from an EMBL/GenBank/DDBJ whole genome shotgun (WGS) entry which is preliminary data.</text>
</comment>
<sequence>MLVEMRRMPASLAIATSRDLHCCMACPNYPLPDVICEGAAGLHICHTLKLRLCPCLPKMLDVAASQCQRGWAGWVVGAVVFLCGAVWRPTYHGGAD</sequence>
<proteinExistence type="predicted"/>
<evidence type="ECO:0000313" key="1">
    <source>
        <dbReference type="EMBL" id="GFH15039.1"/>
    </source>
</evidence>
<evidence type="ECO:0000313" key="2">
    <source>
        <dbReference type="Proteomes" id="UP000485058"/>
    </source>
</evidence>
<dbReference type="EMBL" id="BLLF01000798">
    <property type="protein sequence ID" value="GFH15039.1"/>
    <property type="molecule type" value="Genomic_DNA"/>
</dbReference>
<protein>
    <submittedName>
        <fullName evidence="1">Uncharacterized protein</fullName>
    </submittedName>
</protein>
<keyword evidence="2" id="KW-1185">Reference proteome</keyword>
<feature type="non-terminal residue" evidence="1">
    <location>
        <position position="1"/>
    </location>
</feature>
<accession>A0A699Z795</accession>